<dbReference type="SUPFAM" id="SSF51735">
    <property type="entry name" value="NAD(P)-binding Rossmann-fold domains"/>
    <property type="match status" value="1"/>
</dbReference>
<dbReference type="Pfam" id="PF13561">
    <property type="entry name" value="adh_short_C2"/>
    <property type="match status" value="1"/>
</dbReference>
<dbReference type="InterPro" id="IPR002347">
    <property type="entry name" value="SDR_fam"/>
</dbReference>
<proteinExistence type="predicted"/>
<dbReference type="Gene3D" id="3.40.50.720">
    <property type="entry name" value="NAD(P)-binding Rossmann-like Domain"/>
    <property type="match status" value="1"/>
</dbReference>
<dbReference type="GeneID" id="88854441"/>
<dbReference type="PRINTS" id="PR00081">
    <property type="entry name" value="GDHRDH"/>
</dbReference>
<dbReference type="PROSITE" id="PS00061">
    <property type="entry name" value="ADH_SHORT"/>
    <property type="match status" value="1"/>
</dbReference>
<evidence type="ECO:0000256" key="1">
    <source>
        <dbReference type="ARBA" id="ARBA00023002"/>
    </source>
</evidence>
<gene>
    <name evidence="2" type="ORF">QL112_002750</name>
</gene>
<keyword evidence="3" id="KW-1185">Reference proteome</keyword>
<name>A0ABY9XJB7_9GAMM</name>
<keyword evidence="1" id="KW-0560">Oxidoreductase</keyword>
<protein>
    <submittedName>
        <fullName evidence="2">SDR family oxidoreductase</fullName>
    </submittedName>
</protein>
<evidence type="ECO:0000313" key="2">
    <source>
        <dbReference type="EMBL" id="WNH02670.1"/>
    </source>
</evidence>
<dbReference type="EMBL" id="CP133647">
    <property type="protein sequence ID" value="WNH02670.1"/>
    <property type="molecule type" value="Genomic_DNA"/>
</dbReference>
<evidence type="ECO:0000313" key="3">
    <source>
        <dbReference type="Proteomes" id="UP001300348"/>
    </source>
</evidence>
<dbReference type="PANTHER" id="PTHR43658">
    <property type="entry name" value="SHORT-CHAIN DEHYDROGENASE/REDUCTASE"/>
    <property type="match status" value="1"/>
</dbReference>
<organism evidence="2 3">
    <name type="scientific">Xenorhabdus griffiniae</name>
    <dbReference type="NCBI Taxonomy" id="351672"/>
    <lineage>
        <taxon>Bacteria</taxon>
        <taxon>Pseudomonadati</taxon>
        <taxon>Pseudomonadota</taxon>
        <taxon>Gammaproteobacteria</taxon>
        <taxon>Enterobacterales</taxon>
        <taxon>Morganellaceae</taxon>
        <taxon>Xenorhabdus</taxon>
    </lineage>
</organism>
<dbReference type="InterPro" id="IPR020904">
    <property type="entry name" value="Sc_DH/Rdtase_CS"/>
</dbReference>
<dbReference type="Proteomes" id="UP001300348">
    <property type="component" value="Chromosome"/>
</dbReference>
<reference evidence="2 3" key="1">
    <citation type="journal article" date="2023" name="Access Microbiol">
        <title>The genome of a steinernematid-associated Pseudomonas piscis bacterium encodes the biosynthesis of insect toxins.</title>
        <authorList>
            <person name="Awori R.M."/>
            <person name="Hendre P."/>
            <person name="Amugune N.O."/>
        </authorList>
    </citation>
    <scope>NUCLEOTIDE SEQUENCE [LARGE SCALE GENOMIC DNA]</scope>
    <source>
        <strain evidence="2 3">97</strain>
    </source>
</reference>
<dbReference type="RefSeq" id="WP_189760537.1">
    <property type="nucleotide sequence ID" value="NZ_CAWPOC010000256.1"/>
</dbReference>
<dbReference type="InterPro" id="IPR036291">
    <property type="entry name" value="NAD(P)-bd_dom_sf"/>
</dbReference>
<sequence>MDSKKGLVVVVGSSGDIARSVIKVLKDNNYMVKAMTRTPSEDEIHIDVTSDESVKRAFESVFSLHERIYSVLYFPAITKDKLIHNQGIDDWQSVIDVNLLGAVRVVKNVLPHFIKNREGIFQFLSSTAAVRGATGAAAYSCSKAALNMLAKNIANDYGCFNVRAYTVMPGYIDGGMLKNLPQDKREAVRKNIALQRMANVQEIANFCVGLLAISDYLTGTTLTLDGGM</sequence>
<dbReference type="PANTHER" id="PTHR43658:SF8">
    <property type="entry name" value="17-BETA-HYDROXYSTEROID DEHYDROGENASE 14-RELATED"/>
    <property type="match status" value="1"/>
</dbReference>
<accession>A0ABY9XJB7</accession>